<evidence type="ECO:0000256" key="3">
    <source>
        <dbReference type="ARBA" id="ARBA00022833"/>
    </source>
</evidence>
<dbReference type="SUPFAM" id="SSF57903">
    <property type="entry name" value="FYVE/PHD zinc finger"/>
    <property type="match status" value="1"/>
</dbReference>
<feature type="domain" description="PHD-type" evidence="6">
    <location>
        <begin position="53"/>
        <end position="115"/>
    </location>
</feature>
<organism evidence="9">
    <name type="scientific">Rodentolepis nana</name>
    <name type="common">Dwarf tapeworm</name>
    <name type="synonym">Hymenolepis nana</name>
    <dbReference type="NCBI Taxonomy" id="102285"/>
    <lineage>
        <taxon>Eukaryota</taxon>
        <taxon>Metazoa</taxon>
        <taxon>Spiralia</taxon>
        <taxon>Lophotrochozoa</taxon>
        <taxon>Platyhelminthes</taxon>
        <taxon>Cestoda</taxon>
        <taxon>Eucestoda</taxon>
        <taxon>Cyclophyllidea</taxon>
        <taxon>Hymenolepididae</taxon>
        <taxon>Rodentolepis</taxon>
    </lineage>
</organism>
<dbReference type="Gene3D" id="3.30.40.10">
    <property type="entry name" value="Zinc/RING finger domain, C3HC4 (zinc finger)"/>
    <property type="match status" value="1"/>
</dbReference>
<reference evidence="9" key="1">
    <citation type="submission" date="2017-02" db="UniProtKB">
        <authorList>
            <consortium name="WormBaseParasite"/>
        </authorList>
    </citation>
    <scope>IDENTIFICATION</scope>
</reference>
<evidence type="ECO:0000256" key="1">
    <source>
        <dbReference type="ARBA" id="ARBA00022723"/>
    </source>
</evidence>
<evidence type="ECO:0000256" key="5">
    <source>
        <dbReference type="SAM" id="MobiDB-lite"/>
    </source>
</evidence>
<gene>
    <name evidence="7" type="ORF">HNAJ_LOCUS13264</name>
</gene>
<evidence type="ECO:0000313" key="9">
    <source>
        <dbReference type="WBParaSite" id="HNAJ_0001329001-mRNA-1"/>
    </source>
</evidence>
<reference evidence="7 8" key="2">
    <citation type="submission" date="2018-11" db="EMBL/GenBank/DDBJ databases">
        <authorList>
            <consortium name="Pathogen Informatics"/>
        </authorList>
    </citation>
    <scope>NUCLEOTIDE SEQUENCE [LARGE SCALE GENOMIC DNA]</scope>
</reference>
<dbReference type="InterPro" id="IPR013083">
    <property type="entry name" value="Znf_RING/FYVE/PHD"/>
</dbReference>
<keyword evidence="2 4" id="KW-0863">Zinc-finger</keyword>
<dbReference type="WBParaSite" id="HNAJ_0001329001-mRNA-1">
    <property type="protein sequence ID" value="HNAJ_0001329001-mRNA-1"/>
    <property type="gene ID" value="HNAJ_0001329001"/>
</dbReference>
<keyword evidence="3" id="KW-0862">Zinc</keyword>
<protein>
    <submittedName>
        <fullName evidence="9">PHD-type domain-containing protein</fullName>
    </submittedName>
</protein>
<feature type="compositionally biased region" description="Acidic residues" evidence="5">
    <location>
        <begin position="236"/>
        <end position="247"/>
    </location>
</feature>
<evidence type="ECO:0000256" key="4">
    <source>
        <dbReference type="PROSITE-ProRule" id="PRU00146"/>
    </source>
</evidence>
<dbReference type="InterPro" id="IPR011011">
    <property type="entry name" value="Znf_FYVE_PHD"/>
</dbReference>
<accession>A0A0R3TZJ1</accession>
<evidence type="ECO:0000256" key="2">
    <source>
        <dbReference type="ARBA" id="ARBA00022771"/>
    </source>
</evidence>
<sequence>MICPHCTECVHCLVTPYGDYPEKMRPLGDKELIVPWSRNPSKCADCARAEVKGEVCPVCHRAYGSQPLELIRCDACEQWMHTSCAQFSIDQFELMRLYPKQLRSYVILCTACEPNQEKFLKKNKGGGGDKKQLCQLMCTALTARLNALVDACAMQPLVVGGETSSYSFHHQYTPTSLASSSTTTADRRNFAQASSPLDYTATSYRYMHQMDGMNDSDEDEFHPDQQIGPEMREEYEGLEEGEEEGGEVEFHPPDEQIPEVINQDAYMPSWLIHDELTPPPIRADWLLNSLGSEFWITPVSI</sequence>
<dbReference type="GO" id="GO:0008270">
    <property type="term" value="F:zinc ion binding"/>
    <property type="evidence" value="ECO:0007669"/>
    <property type="project" value="UniProtKB-KW"/>
</dbReference>
<dbReference type="OrthoDB" id="1903104at2759"/>
<dbReference type="STRING" id="102285.A0A0R3TZJ1"/>
<keyword evidence="8" id="KW-1185">Reference proteome</keyword>
<dbReference type="EMBL" id="UZAE01015186">
    <property type="protein sequence ID" value="VDO15394.1"/>
    <property type="molecule type" value="Genomic_DNA"/>
</dbReference>
<proteinExistence type="predicted"/>
<evidence type="ECO:0000313" key="8">
    <source>
        <dbReference type="Proteomes" id="UP000278807"/>
    </source>
</evidence>
<evidence type="ECO:0000259" key="6">
    <source>
        <dbReference type="PROSITE" id="PS50016"/>
    </source>
</evidence>
<dbReference type="InterPro" id="IPR001965">
    <property type="entry name" value="Znf_PHD"/>
</dbReference>
<dbReference type="SMART" id="SM00249">
    <property type="entry name" value="PHD"/>
    <property type="match status" value="1"/>
</dbReference>
<evidence type="ECO:0000313" key="7">
    <source>
        <dbReference type="EMBL" id="VDO15394.1"/>
    </source>
</evidence>
<dbReference type="AlphaFoldDB" id="A0A0R3TZJ1"/>
<feature type="region of interest" description="Disordered" evidence="5">
    <location>
        <begin position="234"/>
        <end position="254"/>
    </location>
</feature>
<dbReference type="InterPro" id="IPR019787">
    <property type="entry name" value="Znf_PHD-finger"/>
</dbReference>
<name>A0A0R3TZJ1_RODNA</name>
<dbReference type="Proteomes" id="UP000278807">
    <property type="component" value="Unassembled WGS sequence"/>
</dbReference>
<dbReference type="Pfam" id="PF00628">
    <property type="entry name" value="PHD"/>
    <property type="match status" value="1"/>
</dbReference>
<keyword evidence="1" id="KW-0479">Metal-binding</keyword>
<dbReference type="PROSITE" id="PS50016">
    <property type="entry name" value="ZF_PHD_2"/>
    <property type="match status" value="1"/>
</dbReference>